<dbReference type="InterPro" id="IPR039426">
    <property type="entry name" value="TonB-dep_rcpt-like"/>
</dbReference>
<feature type="domain" description="TonB-dependent receptor plug" evidence="19">
    <location>
        <begin position="73"/>
        <end position="170"/>
    </location>
</feature>
<evidence type="ECO:0000256" key="16">
    <source>
        <dbReference type="RuleBase" id="RU003357"/>
    </source>
</evidence>
<evidence type="ECO:0000256" key="13">
    <source>
        <dbReference type="ARBA" id="ARBA00023237"/>
    </source>
</evidence>
<evidence type="ECO:0000313" key="21">
    <source>
        <dbReference type="Proteomes" id="UP001430396"/>
    </source>
</evidence>
<keyword evidence="3 14" id="KW-0813">Transport</keyword>
<dbReference type="SUPFAM" id="SSF56935">
    <property type="entry name" value="Porins"/>
    <property type="match status" value="1"/>
</dbReference>
<dbReference type="InterPro" id="IPR037066">
    <property type="entry name" value="Plug_dom_sf"/>
</dbReference>
<keyword evidence="5" id="KW-0410">Iron transport</keyword>
<keyword evidence="10 16" id="KW-0798">TonB box</keyword>
<evidence type="ECO:0000259" key="18">
    <source>
        <dbReference type="Pfam" id="PF00593"/>
    </source>
</evidence>
<accession>A0ABS8NXR8</accession>
<proteinExistence type="inferred from homology"/>
<evidence type="ECO:0000256" key="3">
    <source>
        <dbReference type="ARBA" id="ARBA00022448"/>
    </source>
</evidence>
<evidence type="ECO:0000256" key="15">
    <source>
        <dbReference type="PROSITE-ProRule" id="PRU10144"/>
    </source>
</evidence>
<evidence type="ECO:0000256" key="17">
    <source>
        <dbReference type="SAM" id="SignalP"/>
    </source>
</evidence>
<evidence type="ECO:0000256" key="10">
    <source>
        <dbReference type="ARBA" id="ARBA00023077"/>
    </source>
</evidence>
<evidence type="ECO:0000256" key="14">
    <source>
        <dbReference type="PROSITE-ProRule" id="PRU01360"/>
    </source>
</evidence>
<evidence type="ECO:0000313" key="20">
    <source>
        <dbReference type="EMBL" id="MCD0267886.1"/>
    </source>
</evidence>
<evidence type="ECO:0000256" key="5">
    <source>
        <dbReference type="ARBA" id="ARBA00022496"/>
    </source>
</evidence>
<evidence type="ECO:0000256" key="6">
    <source>
        <dbReference type="ARBA" id="ARBA00022692"/>
    </source>
</evidence>
<keyword evidence="9" id="KW-0406">Ion transport</keyword>
<keyword evidence="21" id="KW-1185">Reference proteome</keyword>
<comment type="similarity">
    <text evidence="2 14 16">Belongs to the TonB-dependent receptor family.</text>
</comment>
<dbReference type="Gene3D" id="2.40.170.20">
    <property type="entry name" value="TonB-dependent receptor, beta-barrel domain"/>
    <property type="match status" value="1"/>
</dbReference>
<organism evidence="20 21">
    <name type="scientific">Xanthomonas melonis</name>
    <dbReference type="NCBI Taxonomy" id="56456"/>
    <lineage>
        <taxon>Bacteria</taxon>
        <taxon>Pseudomonadati</taxon>
        <taxon>Pseudomonadota</taxon>
        <taxon>Gammaproteobacteria</taxon>
        <taxon>Lysobacterales</taxon>
        <taxon>Lysobacteraceae</taxon>
        <taxon>Xanthomonas</taxon>
    </lineage>
</organism>
<evidence type="ECO:0000256" key="2">
    <source>
        <dbReference type="ARBA" id="ARBA00009810"/>
    </source>
</evidence>
<evidence type="ECO:0000256" key="7">
    <source>
        <dbReference type="ARBA" id="ARBA00022729"/>
    </source>
</evidence>
<dbReference type="Gene3D" id="2.170.130.10">
    <property type="entry name" value="TonB-dependent receptor, plug domain"/>
    <property type="match status" value="1"/>
</dbReference>
<evidence type="ECO:0000256" key="8">
    <source>
        <dbReference type="ARBA" id="ARBA00023004"/>
    </source>
</evidence>
<keyword evidence="8" id="KW-0408">Iron</keyword>
<evidence type="ECO:0000256" key="4">
    <source>
        <dbReference type="ARBA" id="ARBA00022452"/>
    </source>
</evidence>
<name>A0ABS8NXR8_9XANT</name>
<dbReference type="InterPro" id="IPR010105">
    <property type="entry name" value="TonB_sidphr_rcpt"/>
</dbReference>
<keyword evidence="4 14" id="KW-1134">Transmembrane beta strand</keyword>
<dbReference type="InterPro" id="IPR010917">
    <property type="entry name" value="TonB_rcpt_CS"/>
</dbReference>
<protein>
    <submittedName>
        <fullName evidence="20">TonB-dependent siderophore receptor</fullName>
    </submittedName>
</protein>
<dbReference type="PROSITE" id="PS52016">
    <property type="entry name" value="TONB_DEPENDENT_REC_3"/>
    <property type="match status" value="1"/>
</dbReference>
<evidence type="ECO:0000256" key="1">
    <source>
        <dbReference type="ARBA" id="ARBA00004571"/>
    </source>
</evidence>
<feature type="chain" id="PRO_5047095643" evidence="17">
    <location>
        <begin position="33"/>
        <end position="709"/>
    </location>
</feature>
<dbReference type="NCBIfam" id="TIGR01783">
    <property type="entry name" value="TonB-siderophor"/>
    <property type="match status" value="1"/>
</dbReference>
<dbReference type="PROSITE" id="PS01156">
    <property type="entry name" value="TONB_DEPENDENT_REC_2"/>
    <property type="match status" value="1"/>
</dbReference>
<dbReference type="Pfam" id="PF07715">
    <property type="entry name" value="Plug"/>
    <property type="match status" value="1"/>
</dbReference>
<keyword evidence="6 14" id="KW-0812">Transmembrane</keyword>
<dbReference type="InterPro" id="IPR000531">
    <property type="entry name" value="Beta-barrel_TonB"/>
</dbReference>
<dbReference type="PANTHER" id="PTHR32552:SF74">
    <property type="entry name" value="HYDROXAMATE SIDEROPHORE RECEPTOR FHUE"/>
    <property type="match status" value="1"/>
</dbReference>
<comment type="subcellular location">
    <subcellularLocation>
        <location evidence="1 14">Cell outer membrane</location>
        <topology evidence="1 14">Multi-pass membrane protein</topology>
    </subcellularLocation>
</comment>
<dbReference type="Pfam" id="PF00593">
    <property type="entry name" value="TonB_dep_Rec_b-barrel"/>
    <property type="match status" value="1"/>
</dbReference>
<evidence type="ECO:0000259" key="19">
    <source>
        <dbReference type="Pfam" id="PF07715"/>
    </source>
</evidence>
<evidence type="ECO:0000256" key="9">
    <source>
        <dbReference type="ARBA" id="ARBA00023065"/>
    </source>
</evidence>
<keyword evidence="11 14" id="KW-0472">Membrane</keyword>
<dbReference type="PANTHER" id="PTHR32552">
    <property type="entry name" value="FERRICHROME IRON RECEPTOR-RELATED"/>
    <property type="match status" value="1"/>
</dbReference>
<dbReference type="RefSeq" id="WP_230435794.1">
    <property type="nucleotide sequence ID" value="NZ_JAFFQH010000184.1"/>
</dbReference>
<keyword evidence="13 14" id="KW-0998">Cell outer membrane</keyword>
<evidence type="ECO:0000256" key="12">
    <source>
        <dbReference type="ARBA" id="ARBA00023170"/>
    </source>
</evidence>
<gene>
    <name evidence="20" type="ORF">JWH11_15925</name>
</gene>
<reference evidence="20" key="1">
    <citation type="submission" date="2021-02" db="EMBL/GenBank/DDBJ databases">
        <title>Copper resistance gene diversity in local Xanthomonas species at agrochemical polluted sites in Trinidad, Trinidad and Tobago.</title>
        <authorList>
            <person name="Ramnarine S.D.B.J."/>
            <person name="Ramsubhag A."/>
            <person name="Jayaraman J."/>
        </authorList>
    </citation>
    <scope>NUCLEOTIDE SEQUENCE</scope>
    <source>
        <strain evidence="20">CaNP6A</strain>
    </source>
</reference>
<sequence>MNAELLLPQRVALCPLAVALLLCLSLVSTARADDGADASNARTLDAVTVQAERADGYTVRRSDTATRLALTPLETPQSVSSVSRQQMDDFALNNANDVLALAAGVNVERVETDRTYYTARGFDILNFQVDGLGLPFTTGLGEGDVDTALYQRIDVLRGANGLLSSTGNPSATVNFVRKRPTDALTGAVVLSGGSWSTYRVDADVSGPLTDSGNVRGRVVGAWQEGDSYLDRYSLDKKVFYGVLEADLTASTLLTLGASYQDNTPRGGMWGALPLYYTDGSPARYDRSTSTSADWSGWTSTDTRAFLEVQQALGGDWTLKGSLNYRRFDTEGDLFYVYGQPDRQTGLGLLAYPSFYSSQDRQKFADVYVSGTFALGGRRHDLVAGVNWAKVDTAQLSLYGRGIGTALPRLEDWTGAYPKPPFDAGTDGANFDMTRRTAYATARWSLGEQLTLITGINQTQVESNGASYGVQHRYDTDKILPFVGAVYAFAPDYALYASYAEIFNPQTQLDRNLAILDPITGSNAELGIKGQWLDGRINAAFALFRAKQDNTAEGDGSVGTLLVYRGIDATSTGYEAEVAGQLSAAWQLSGSYTQLGLKDDSGQNVRSYVPRRIAKLATTYRVPGIDRLKVGVNVRWQDAIARVQDSGPGVIRQPSYALVGAMASYDVTPQFSATLNVNNLTDRRYINSLYWDQGYAGAGRNWWLSLNYRF</sequence>
<feature type="signal peptide" evidence="17">
    <location>
        <begin position="1"/>
        <end position="32"/>
    </location>
</feature>
<evidence type="ECO:0000256" key="11">
    <source>
        <dbReference type="ARBA" id="ARBA00023136"/>
    </source>
</evidence>
<feature type="domain" description="TonB-dependent receptor-like beta-barrel" evidence="18">
    <location>
        <begin position="249"/>
        <end position="679"/>
    </location>
</feature>
<keyword evidence="7 17" id="KW-0732">Signal</keyword>
<dbReference type="CDD" id="cd01347">
    <property type="entry name" value="ligand_gated_channel"/>
    <property type="match status" value="1"/>
</dbReference>
<dbReference type="InterPro" id="IPR036942">
    <property type="entry name" value="Beta-barrel_TonB_sf"/>
</dbReference>
<dbReference type="InterPro" id="IPR012910">
    <property type="entry name" value="Plug_dom"/>
</dbReference>
<dbReference type="EMBL" id="JAFFQI010000197">
    <property type="protein sequence ID" value="MCD0267886.1"/>
    <property type="molecule type" value="Genomic_DNA"/>
</dbReference>
<keyword evidence="12 20" id="KW-0675">Receptor</keyword>
<dbReference type="Proteomes" id="UP001430396">
    <property type="component" value="Unassembled WGS sequence"/>
</dbReference>
<feature type="short sequence motif" description="TonB C-terminal box" evidence="15">
    <location>
        <begin position="692"/>
        <end position="709"/>
    </location>
</feature>
<comment type="caution">
    <text evidence="20">The sequence shown here is derived from an EMBL/GenBank/DDBJ whole genome shotgun (WGS) entry which is preliminary data.</text>
</comment>